<keyword evidence="1" id="KW-0808">Transferase</keyword>
<dbReference type="EMBL" id="LT607412">
    <property type="protein sequence ID" value="SCF01693.1"/>
    <property type="molecule type" value="Genomic_DNA"/>
</dbReference>
<dbReference type="Proteomes" id="UP000198243">
    <property type="component" value="Chromosome I"/>
</dbReference>
<feature type="domain" description="N-acetyltransferase" evidence="4">
    <location>
        <begin position="4"/>
        <end position="169"/>
    </location>
</feature>
<keyword evidence="5" id="KW-0687">Ribonucleoprotein</keyword>
<protein>
    <submittedName>
        <fullName evidence="5">Ribosomal protein S18 acetylase RimI</fullName>
    </submittedName>
</protein>
<dbReference type="RefSeq" id="WP_089019893.1">
    <property type="nucleotide sequence ID" value="NZ_LT607412.1"/>
</dbReference>
<dbReference type="GO" id="GO:0005840">
    <property type="term" value="C:ribosome"/>
    <property type="evidence" value="ECO:0007669"/>
    <property type="project" value="UniProtKB-KW"/>
</dbReference>
<dbReference type="Pfam" id="PF00583">
    <property type="entry name" value="Acetyltransf_1"/>
    <property type="match status" value="1"/>
</dbReference>
<keyword evidence="6" id="KW-1185">Reference proteome</keyword>
<keyword evidence="2" id="KW-0012">Acyltransferase</keyword>
<dbReference type="SUPFAM" id="SSF55729">
    <property type="entry name" value="Acyl-CoA N-acyltransferases (Nat)"/>
    <property type="match status" value="1"/>
</dbReference>
<evidence type="ECO:0000256" key="2">
    <source>
        <dbReference type="ARBA" id="ARBA00023315"/>
    </source>
</evidence>
<dbReference type="InterPro" id="IPR000182">
    <property type="entry name" value="GNAT_dom"/>
</dbReference>
<proteinExistence type="predicted"/>
<name>A0A1C4WZQ4_9ACTN</name>
<gene>
    <name evidence="5" type="ORF">GA0070607_4465</name>
</gene>
<accession>A0A1C4WZQ4</accession>
<dbReference type="PANTHER" id="PTHR43877">
    <property type="entry name" value="AMINOALKYLPHOSPHONATE N-ACETYLTRANSFERASE-RELATED-RELATED"/>
    <property type="match status" value="1"/>
</dbReference>
<dbReference type="InterPro" id="IPR016181">
    <property type="entry name" value="Acyl_CoA_acyltransferase"/>
</dbReference>
<organism evidence="5 6">
    <name type="scientific">Micromonospora coriariae</name>
    <dbReference type="NCBI Taxonomy" id="285665"/>
    <lineage>
        <taxon>Bacteria</taxon>
        <taxon>Bacillati</taxon>
        <taxon>Actinomycetota</taxon>
        <taxon>Actinomycetes</taxon>
        <taxon>Micromonosporales</taxon>
        <taxon>Micromonosporaceae</taxon>
        <taxon>Micromonospora</taxon>
    </lineage>
</organism>
<reference evidence="6" key="1">
    <citation type="submission" date="2016-06" db="EMBL/GenBank/DDBJ databases">
        <authorList>
            <person name="Varghese N."/>
            <person name="Submissions Spin"/>
        </authorList>
    </citation>
    <scope>NUCLEOTIDE SEQUENCE [LARGE SCALE GENOMIC DNA]</scope>
    <source>
        <strain evidence="6">DSM 44875</strain>
    </source>
</reference>
<evidence type="ECO:0000256" key="3">
    <source>
        <dbReference type="SAM" id="MobiDB-lite"/>
    </source>
</evidence>
<feature type="compositionally biased region" description="Basic and acidic residues" evidence="3">
    <location>
        <begin position="154"/>
        <end position="166"/>
    </location>
</feature>
<dbReference type="Gene3D" id="3.40.630.30">
    <property type="match status" value="1"/>
</dbReference>
<sequence length="174" mass="19098">MIDLDVRPMSRAEFDRWQSDVVAAYAQDQVEAGTWTADEALRRSEEANRALLPQGMATPGMIFLLGVLADGTSVGRLWISLTHPRGVAHCAYLYDIEVVAEHRGQGLGRALLTAAERTTRDQGAHALELNVFGYNTTALNLYGSSGYQVTTQQMRKDLRTSTRQEPDAEAATEG</sequence>
<evidence type="ECO:0000256" key="1">
    <source>
        <dbReference type="ARBA" id="ARBA00022679"/>
    </source>
</evidence>
<dbReference type="CDD" id="cd04301">
    <property type="entry name" value="NAT_SF"/>
    <property type="match status" value="1"/>
</dbReference>
<evidence type="ECO:0000313" key="5">
    <source>
        <dbReference type="EMBL" id="SCF01693.1"/>
    </source>
</evidence>
<feature type="region of interest" description="Disordered" evidence="3">
    <location>
        <begin position="153"/>
        <end position="174"/>
    </location>
</feature>
<dbReference type="OrthoDB" id="3381976at2"/>
<dbReference type="PROSITE" id="PS51186">
    <property type="entry name" value="GNAT"/>
    <property type="match status" value="1"/>
</dbReference>
<evidence type="ECO:0000313" key="6">
    <source>
        <dbReference type="Proteomes" id="UP000198243"/>
    </source>
</evidence>
<evidence type="ECO:0000259" key="4">
    <source>
        <dbReference type="PROSITE" id="PS51186"/>
    </source>
</evidence>
<dbReference type="GO" id="GO:0016747">
    <property type="term" value="F:acyltransferase activity, transferring groups other than amino-acyl groups"/>
    <property type="evidence" value="ECO:0007669"/>
    <property type="project" value="InterPro"/>
</dbReference>
<dbReference type="PANTHER" id="PTHR43877:SF2">
    <property type="entry name" value="AMINOALKYLPHOSPHONATE N-ACETYLTRANSFERASE-RELATED"/>
    <property type="match status" value="1"/>
</dbReference>
<dbReference type="AlphaFoldDB" id="A0A1C4WZQ4"/>
<keyword evidence="5" id="KW-0689">Ribosomal protein</keyword>
<dbReference type="InterPro" id="IPR050832">
    <property type="entry name" value="Bact_Acetyltransf"/>
</dbReference>